<dbReference type="GO" id="GO:0071160">
    <property type="term" value="F:cyanophycin synthetase activity (L-aspartate-adding)"/>
    <property type="evidence" value="ECO:0007669"/>
    <property type="project" value="UniProtKB-EC"/>
</dbReference>
<evidence type="ECO:0000313" key="4">
    <source>
        <dbReference type="Proteomes" id="UP000250079"/>
    </source>
</evidence>
<dbReference type="InterPro" id="IPR011761">
    <property type="entry name" value="ATP-grasp"/>
</dbReference>
<keyword evidence="3" id="KW-0436">Ligase</keyword>
<dbReference type="OrthoDB" id="9775266at2"/>
<gene>
    <name evidence="3" type="primary">cphA_1</name>
    <name evidence="3" type="ORF">IMCC3135_08055</name>
</gene>
<evidence type="ECO:0000259" key="2">
    <source>
        <dbReference type="PROSITE" id="PS50975"/>
    </source>
</evidence>
<dbReference type="Proteomes" id="UP000250079">
    <property type="component" value="Chromosome"/>
</dbReference>
<evidence type="ECO:0000313" key="3">
    <source>
        <dbReference type="EMBL" id="ASJ71714.1"/>
    </source>
</evidence>
<feature type="domain" description="ATP-grasp" evidence="2">
    <location>
        <begin position="39"/>
        <end position="295"/>
    </location>
</feature>
<dbReference type="EC" id="6.3.2.29" evidence="3"/>
<name>A0A2Z2NX32_9GAMM</name>
<evidence type="ECO:0000256" key="1">
    <source>
        <dbReference type="PROSITE-ProRule" id="PRU00409"/>
    </source>
</evidence>
<keyword evidence="1" id="KW-0067">ATP-binding</keyword>
<dbReference type="EMBL" id="CP018632">
    <property type="protein sequence ID" value="ASJ71714.1"/>
    <property type="molecule type" value="Genomic_DNA"/>
</dbReference>
<protein>
    <submittedName>
        <fullName evidence="3">Cyanophycin synthetase</fullName>
        <ecNumber evidence="3">6.3.2.29</ecNumber>
    </submittedName>
</protein>
<dbReference type="Gene3D" id="3.30.470.20">
    <property type="entry name" value="ATP-grasp fold, B domain"/>
    <property type="match status" value="2"/>
</dbReference>
<organism evidence="3 4">
    <name type="scientific">Granulosicoccus antarcticus IMCC3135</name>
    <dbReference type="NCBI Taxonomy" id="1192854"/>
    <lineage>
        <taxon>Bacteria</taxon>
        <taxon>Pseudomonadati</taxon>
        <taxon>Pseudomonadota</taxon>
        <taxon>Gammaproteobacteria</taxon>
        <taxon>Chromatiales</taxon>
        <taxon>Granulosicoccaceae</taxon>
        <taxon>Granulosicoccus</taxon>
    </lineage>
</organism>
<keyword evidence="4" id="KW-1185">Reference proteome</keyword>
<dbReference type="PROSITE" id="PS50975">
    <property type="entry name" value="ATP_GRASP"/>
    <property type="match status" value="1"/>
</dbReference>
<dbReference type="GO" id="GO:0005524">
    <property type="term" value="F:ATP binding"/>
    <property type="evidence" value="ECO:0007669"/>
    <property type="project" value="UniProtKB-UniRule"/>
</dbReference>
<dbReference type="SUPFAM" id="SSF56059">
    <property type="entry name" value="Glutathione synthetase ATP-binding domain-like"/>
    <property type="match status" value="1"/>
</dbReference>
<dbReference type="GO" id="GO:0046872">
    <property type="term" value="F:metal ion binding"/>
    <property type="evidence" value="ECO:0007669"/>
    <property type="project" value="InterPro"/>
</dbReference>
<keyword evidence="1" id="KW-0547">Nucleotide-binding</keyword>
<dbReference type="KEGG" id="gai:IMCC3135_08055"/>
<dbReference type="AlphaFoldDB" id="A0A2Z2NX32"/>
<proteinExistence type="predicted"/>
<dbReference type="RefSeq" id="WP_088917116.1">
    <property type="nucleotide sequence ID" value="NZ_CP018632.1"/>
</dbReference>
<sequence length="302" mass="34554">MKSLKTLIYSWISQKYMAGCSNYNSLQVRKASRSKKQARAMFARHDIPHAKGTLFLNPWTAHRFAREHGFPLCIKPNVSGFSRGSHFPINNYRELWKAALMVKVWWPTSIVEQYLLGNNYRVLATGDAMVSVIRRYPPFVDGNGQDTISTLIDAENQIREDMGLYPTVHPIQKSQATIDFLRKQGKTLNSIPAEGERVHTFNRIALAPGGVIEVIDQATIPAANRDLFLKVISAFDANLFGIDVIFEEGIEKDYREQRCIFLEVNSRPYTRMHNAPRYGQRENLDDFYNQMDALIVTDSDTF</sequence>
<reference evidence="3 4" key="1">
    <citation type="submission" date="2016-12" db="EMBL/GenBank/DDBJ databases">
        <authorList>
            <person name="Song W.-J."/>
            <person name="Kurnit D.M."/>
        </authorList>
    </citation>
    <scope>NUCLEOTIDE SEQUENCE [LARGE SCALE GENOMIC DNA]</scope>
    <source>
        <strain evidence="3 4">IMCC3135</strain>
    </source>
</reference>
<accession>A0A2Z2NX32</accession>